<feature type="transmembrane region" description="Helical" evidence="6">
    <location>
        <begin position="197"/>
        <end position="222"/>
    </location>
</feature>
<protein>
    <submittedName>
        <fullName evidence="8">ComEC/Rec2 family competence protein</fullName>
    </submittedName>
</protein>
<dbReference type="InterPro" id="IPR052159">
    <property type="entry name" value="Competence_DNA_uptake"/>
</dbReference>
<name>A0A832GPB6_9BACT</name>
<feature type="transmembrane region" description="Helical" evidence="6">
    <location>
        <begin position="434"/>
        <end position="453"/>
    </location>
</feature>
<proteinExistence type="predicted"/>
<accession>A0A832GPB6</accession>
<evidence type="ECO:0000259" key="7">
    <source>
        <dbReference type="Pfam" id="PF03772"/>
    </source>
</evidence>
<evidence type="ECO:0000313" key="8">
    <source>
        <dbReference type="EMBL" id="HGV55981.1"/>
    </source>
</evidence>
<dbReference type="GO" id="GO:0005886">
    <property type="term" value="C:plasma membrane"/>
    <property type="evidence" value="ECO:0007669"/>
    <property type="project" value="UniProtKB-SubCell"/>
</dbReference>
<keyword evidence="4 6" id="KW-1133">Transmembrane helix</keyword>
<feature type="transmembrane region" description="Helical" evidence="6">
    <location>
        <begin position="312"/>
        <end position="334"/>
    </location>
</feature>
<comment type="subcellular location">
    <subcellularLocation>
        <location evidence="1">Cell membrane</location>
        <topology evidence="1">Multi-pass membrane protein</topology>
    </subcellularLocation>
</comment>
<feature type="transmembrane region" description="Helical" evidence="6">
    <location>
        <begin position="251"/>
        <end position="267"/>
    </location>
</feature>
<dbReference type="InterPro" id="IPR004477">
    <property type="entry name" value="ComEC_N"/>
</dbReference>
<sequence>MLTFLFSLLYGNLTFSEKEFSQEEKRQKFVVKILKVEPFYEACKVLAQNKNFEKLEFTSKSACSLRPGQTCELFLKVKKRFLNPYMPSLGERLLVKEIIGEYVHLENLTTFCVEGEASFQEGLRWRLFNFSQGLSPLAKGLFQALVLGVENQLPFEYLETLKSQGLYHQLAISGFNLAILYGLLYKLMRIFLSYTGIVRFGVPLQIWASLFALPGAFLILLLSGFQPPTIRAFFFLIFLLLGKLLFRNTQALLILFLAGAFLVLLSPELVGNISFQLSFVATFALLIGDWLWRSSSFISEAQASQGLGKRCLLNSLYALWLSLLVSLLTSPFILGLSGEIPVATPINNLIAGPFWSFLFIPVSILSALIALISEPLAKFIMELLAQIFSFYIELPLFTLKWSPSIPLNLFYLLLFMGLFIFLLLGKIGPSSRRYICVGLILVLLLYSLLVDMYKQVEYLIVPKFSQNKAFLFKDKESFYLFLWVKEGRSPSRELFPLLKKLGVRRIDKILLWRDTSEANIGLVEEDLRRHFDIGVIYHQEDLALDPTLRLFVPGKEIILLGDNSFLVEFKGLTLQVVRGFLKKEMVMPYVEVLLAERISPSVSHEGVRIFSERERNFALYFVNTEKGLYFFSEEGKRQDPLQRLFFPFFIDLGFVKIKSPIVLKGD</sequence>
<keyword evidence="3 6" id="KW-0812">Transmembrane</keyword>
<feature type="transmembrane region" description="Helical" evidence="6">
    <location>
        <begin position="228"/>
        <end position="246"/>
    </location>
</feature>
<evidence type="ECO:0000256" key="5">
    <source>
        <dbReference type="ARBA" id="ARBA00023136"/>
    </source>
</evidence>
<feature type="transmembrane region" description="Helical" evidence="6">
    <location>
        <begin position="273"/>
        <end position="292"/>
    </location>
</feature>
<feature type="transmembrane region" description="Helical" evidence="6">
    <location>
        <begin position="354"/>
        <end position="372"/>
    </location>
</feature>
<dbReference type="AlphaFoldDB" id="A0A832GPB6"/>
<evidence type="ECO:0000256" key="6">
    <source>
        <dbReference type="SAM" id="Phobius"/>
    </source>
</evidence>
<dbReference type="Pfam" id="PF03772">
    <property type="entry name" value="Competence"/>
    <property type="match status" value="1"/>
</dbReference>
<keyword evidence="2" id="KW-1003">Cell membrane</keyword>
<comment type="caution">
    <text evidence="8">The sequence shown here is derived from an EMBL/GenBank/DDBJ whole genome shotgun (WGS) entry which is preliminary data.</text>
</comment>
<feature type="domain" description="ComEC/Rec2-related protein" evidence="7">
    <location>
        <begin position="145"/>
        <end position="419"/>
    </location>
</feature>
<gene>
    <name evidence="8" type="ORF">ENT73_07900</name>
</gene>
<evidence type="ECO:0000256" key="4">
    <source>
        <dbReference type="ARBA" id="ARBA00022989"/>
    </source>
</evidence>
<organism evidence="8">
    <name type="scientific">Caldimicrobium thiodismutans</name>
    <dbReference type="NCBI Taxonomy" id="1653476"/>
    <lineage>
        <taxon>Bacteria</taxon>
        <taxon>Pseudomonadati</taxon>
        <taxon>Thermodesulfobacteriota</taxon>
        <taxon>Thermodesulfobacteria</taxon>
        <taxon>Thermodesulfobacteriales</taxon>
        <taxon>Thermodesulfobacteriaceae</taxon>
        <taxon>Caldimicrobium</taxon>
    </lineage>
</organism>
<evidence type="ECO:0000256" key="1">
    <source>
        <dbReference type="ARBA" id="ARBA00004651"/>
    </source>
</evidence>
<evidence type="ECO:0000256" key="2">
    <source>
        <dbReference type="ARBA" id="ARBA00022475"/>
    </source>
</evidence>
<keyword evidence="5 6" id="KW-0472">Membrane</keyword>
<evidence type="ECO:0000256" key="3">
    <source>
        <dbReference type="ARBA" id="ARBA00022692"/>
    </source>
</evidence>
<reference evidence="8" key="1">
    <citation type="journal article" date="2020" name="mSystems">
        <title>Genome- and Community-Level Interaction Insights into Carbon Utilization and Element Cycling Functions of Hydrothermarchaeota in Hydrothermal Sediment.</title>
        <authorList>
            <person name="Zhou Z."/>
            <person name="Liu Y."/>
            <person name="Xu W."/>
            <person name="Pan J."/>
            <person name="Luo Z.H."/>
            <person name="Li M."/>
        </authorList>
    </citation>
    <scope>NUCLEOTIDE SEQUENCE [LARGE SCALE GENOMIC DNA]</scope>
    <source>
        <strain evidence="8">SpSt-605</strain>
    </source>
</reference>
<feature type="transmembrane region" description="Helical" evidence="6">
    <location>
        <begin position="409"/>
        <end position="427"/>
    </location>
</feature>
<dbReference type="NCBIfam" id="TIGR00360">
    <property type="entry name" value="ComEC_N-term"/>
    <property type="match status" value="1"/>
</dbReference>
<dbReference type="PANTHER" id="PTHR30619:SF1">
    <property type="entry name" value="RECOMBINATION PROTEIN 2"/>
    <property type="match status" value="1"/>
</dbReference>
<dbReference type="PANTHER" id="PTHR30619">
    <property type="entry name" value="DNA INTERNALIZATION/COMPETENCE PROTEIN COMEC/REC2"/>
    <property type="match status" value="1"/>
</dbReference>
<dbReference type="EMBL" id="DSZU01000145">
    <property type="protein sequence ID" value="HGV55981.1"/>
    <property type="molecule type" value="Genomic_DNA"/>
</dbReference>
<feature type="transmembrane region" description="Helical" evidence="6">
    <location>
        <begin position="166"/>
        <end position="185"/>
    </location>
</feature>
<feature type="transmembrane region" description="Helical" evidence="6">
    <location>
        <begin position="379"/>
        <end position="397"/>
    </location>
</feature>